<evidence type="ECO:0000313" key="3">
    <source>
        <dbReference type="Proteomes" id="UP000236333"/>
    </source>
</evidence>
<feature type="compositionally biased region" description="Basic residues" evidence="1">
    <location>
        <begin position="29"/>
        <end position="38"/>
    </location>
</feature>
<feature type="compositionally biased region" description="Acidic residues" evidence="1">
    <location>
        <begin position="62"/>
        <end position="78"/>
    </location>
</feature>
<feature type="compositionally biased region" description="Basic and acidic residues" evidence="1">
    <location>
        <begin position="88"/>
        <end position="122"/>
    </location>
</feature>
<name>A0A2J8A3E3_9CHLO</name>
<feature type="compositionally biased region" description="Low complexity" evidence="1">
    <location>
        <begin position="348"/>
        <end position="373"/>
    </location>
</feature>
<accession>A0A2J8A3E3</accession>
<organism evidence="2 3">
    <name type="scientific">Tetrabaena socialis</name>
    <dbReference type="NCBI Taxonomy" id="47790"/>
    <lineage>
        <taxon>Eukaryota</taxon>
        <taxon>Viridiplantae</taxon>
        <taxon>Chlorophyta</taxon>
        <taxon>core chlorophytes</taxon>
        <taxon>Chlorophyceae</taxon>
        <taxon>CS clade</taxon>
        <taxon>Chlamydomonadales</taxon>
        <taxon>Tetrabaenaceae</taxon>
        <taxon>Tetrabaena</taxon>
    </lineage>
</organism>
<comment type="caution">
    <text evidence="2">The sequence shown here is derived from an EMBL/GenBank/DDBJ whole genome shotgun (WGS) entry which is preliminary data.</text>
</comment>
<feature type="compositionally biased region" description="Gly residues" evidence="1">
    <location>
        <begin position="388"/>
        <end position="397"/>
    </location>
</feature>
<feature type="region of interest" description="Disordered" evidence="1">
    <location>
        <begin position="306"/>
        <end position="404"/>
    </location>
</feature>
<feature type="compositionally biased region" description="Basic and acidic residues" evidence="1">
    <location>
        <begin position="157"/>
        <end position="171"/>
    </location>
</feature>
<feature type="compositionally biased region" description="Low complexity" evidence="1">
    <location>
        <begin position="10"/>
        <end position="28"/>
    </location>
</feature>
<dbReference type="Proteomes" id="UP000236333">
    <property type="component" value="Unassembled WGS sequence"/>
</dbReference>
<gene>
    <name evidence="2" type="ORF">TSOC_006549</name>
</gene>
<keyword evidence="3" id="KW-1185">Reference proteome</keyword>
<feature type="compositionally biased region" description="Low complexity" evidence="1">
    <location>
        <begin position="318"/>
        <end position="329"/>
    </location>
</feature>
<evidence type="ECO:0000313" key="2">
    <source>
        <dbReference type="EMBL" id="PNH07047.1"/>
    </source>
</evidence>
<dbReference type="EMBL" id="PGGS01000201">
    <property type="protein sequence ID" value="PNH07047.1"/>
    <property type="molecule type" value="Genomic_DNA"/>
</dbReference>
<protein>
    <submittedName>
        <fullName evidence="2">Uncharacterized protein</fullName>
    </submittedName>
</protein>
<dbReference type="AlphaFoldDB" id="A0A2J8A3E3"/>
<feature type="region of interest" description="Disordered" evidence="1">
    <location>
        <begin position="1"/>
        <end position="190"/>
    </location>
</feature>
<dbReference type="OrthoDB" id="10263597at2759"/>
<sequence>MSKSKQQQKPRGQPARSRPAGAGAGTKHGAAKKGKRTMGGKGGGAALQDVPLVGSARPAGAESDEGEEDLQLSDEDHEFVEQHRKRLRFLETLDQKELDRSIREKQERQVKEAADARRRAGEEGAEGSSGGEGDEGEKPRGVEGVTITDDMEGALVETKRKAAEEEASRAKEQRRKAAATAKKTEESSLPPALRGLNLAALDPAARRSKLQEVMAAAAQRLLSSPEGEALGELRTLQALVADEDSMGLFASTSGGTEAAAAALRRLFVESRRFHLNRQLRREKDLAVERLKRFHIHVQQRQVAGAAAPAWTPKPPPAAAAAAPKAKAAAQRGPAVVEAGANGQGSGGAAPAKVGSGAKAAQAARGQAPKQKPAGRPEKRAGEAQPVATGGGGGGGVAAAGKRRR</sequence>
<reference evidence="2 3" key="1">
    <citation type="journal article" date="2017" name="Mol. Biol. Evol.">
        <title>The 4-celled Tetrabaena socialis nuclear genome reveals the essential components for genetic control of cell number at the origin of multicellularity in the volvocine lineage.</title>
        <authorList>
            <person name="Featherston J."/>
            <person name="Arakaki Y."/>
            <person name="Hanschen E.R."/>
            <person name="Ferris P.J."/>
            <person name="Michod R.E."/>
            <person name="Olson B.J.S.C."/>
            <person name="Nozaki H."/>
            <person name="Durand P.M."/>
        </authorList>
    </citation>
    <scope>NUCLEOTIDE SEQUENCE [LARGE SCALE GENOMIC DNA]</scope>
    <source>
        <strain evidence="2 3">NIES-571</strain>
    </source>
</reference>
<evidence type="ECO:0000256" key="1">
    <source>
        <dbReference type="SAM" id="MobiDB-lite"/>
    </source>
</evidence>
<proteinExistence type="predicted"/>